<evidence type="ECO:0000313" key="4">
    <source>
        <dbReference type="Proteomes" id="UP000297716"/>
    </source>
</evidence>
<dbReference type="Proteomes" id="UP000297716">
    <property type="component" value="Unassembled WGS sequence"/>
</dbReference>
<dbReference type="EMBL" id="SKBN01000063">
    <property type="protein sequence ID" value="TGJ84632.1"/>
    <property type="molecule type" value="Genomic_DNA"/>
</dbReference>
<keyword evidence="2" id="KW-1133">Transmembrane helix</keyword>
<organism evidence="3 4">
    <name type="scientific">Xylaria hypoxylon</name>
    <dbReference type="NCBI Taxonomy" id="37992"/>
    <lineage>
        <taxon>Eukaryota</taxon>
        <taxon>Fungi</taxon>
        <taxon>Dikarya</taxon>
        <taxon>Ascomycota</taxon>
        <taxon>Pezizomycotina</taxon>
        <taxon>Sordariomycetes</taxon>
        <taxon>Xylariomycetidae</taxon>
        <taxon>Xylariales</taxon>
        <taxon>Xylariaceae</taxon>
        <taxon>Xylaria</taxon>
    </lineage>
</organism>
<feature type="transmembrane region" description="Helical" evidence="2">
    <location>
        <begin position="160"/>
        <end position="180"/>
    </location>
</feature>
<accession>A0A4Z0Z7Y7</accession>
<proteinExistence type="predicted"/>
<evidence type="ECO:0000256" key="1">
    <source>
        <dbReference type="SAM" id="MobiDB-lite"/>
    </source>
</evidence>
<protein>
    <submittedName>
        <fullName evidence="3">Uncharacterized protein</fullName>
    </submittedName>
</protein>
<keyword evidence="2" id="KW-0472">Membrane</keyword>
<keyword evidence="4" id="KW-1185">Reference proteome</keyword>
<dbReference type="OrthoDB" id="3903561at2759"/>
<comment type="caution">
    <text evidence="3">The sequence shown here is derived from an EMBL/GenBank/DDBJ whole genome shotgun (WGS) entry which is preliminary data.</text>
</comment>
<dbReference type="STRING" id="37992.A0A4Z0Z7Y7"/>
<feature type="region of interest" description="Disordered" evidence="1">
    <location>
        <begin position="443"/>
        <end position="464"/>
    </location>
</feature>
<keyword evidence="2" id="KW-0812">Transmembrane</keyword>
<reference evidence="3 4" key="1">
    <citation type="submission" date="2019-03" db="EMBL/GenBank/DDBJ databases">
        <title>Draft genome sequence of Xylaria hypoxylon DSM 108379, a ubiquitous saprotrophic-parasitic fungi on hardwood.</title>
        <authorList>
            <person name="Buettner E."/>
            <person name="Leonhardt S."/>
            <person name="Gebauer A.M."/>
            <person name="Liers C."/>
            <person name="Hofrichter M."/>
            <person name="Kellner H."/>
        </authorList>
    </citation>
    <scope>NUCLEOTIDE SEQUENCE [LARGE SCALE GENOMIC DNA]</scope>
    <source>
        <strain evidence="3 4">DSM 108379</strain>
    </source>
</reference>
<sequence length="464" mass="52170">MNEEAYTTSSSVRNDNAELTEIPSSLVGVGLEEASSDTQPVPPKGLKRYTTRQLRKRHNEPWIVFSILAIISTIVAGSLLGNGGSSDNNGCIDSGDSGPEQLFRINLVILERLSFPKAKFIDLLWDTAIGQGGRFIHGLIAYQLVSRALTLLLECSTLPYIFFLGIKFSTFSIDSLWLCFRILFSKAPVQTTIMAVGMFFVIGHVLAFATIWSAITGYEADTIPAYDILDDGAFILKDSDRLTTCWSVQDFNRVDPTLNNPVIGPTFAQAYGTWINMEDMEEFRRLEMKAARPTVETSEEFKNIYAYALAKETFLSRYNTTERAQKNPINGIDAWYDGNCSNSGKETESGYNFIEPCTSKLLYTSVEGWQYTGFGQDKSENRRSDTGNETLRDWEYVRYNATFFLNNTGKSAERMVPYNSTLWWNSPDTGAYTEEELKRELEKHPPIGYDIDTRGGAGEEEYKG</sequence>
<feature type="transmembrane region" description="Helical" evidence="2">
    <location>
        <begin position="192"/>
        <end position="215"/>
    </location>
</feature>
<evidence type="ECO:0000313" key="3">
    <source>
        <dbReference type="EMBL" id="TGJ84632.1"/>
    </source>
</evidence>
<feature type="transmembrane region" description="Helical" evidence="2">
    <location>
        <begin position="62"/>
        <end position="80"/>
    </location>
</feature>
<gene>
    <name evidence="3" type="ORF">E0Z10_g4134</name>
</gene>
<name>A0A4Z0Z7Y7_9PEZI</name>
<dbReference type="AlphaFoldDB" id="A0A4Z0Z7Y7"/>
<evidence type="ECO:0000256" key="2">
    <source>
        <dbReference type="SAM" id="Phobius"/>
    </source>
</evidence>